<sequence length="82" mass="8864">MSPITDFFAFTNNMWPFSGRSTELAADDTVARDQPTQHMEMGQPRALQPMACEAETEAAIALVGAACVYHCRVLAIAVSSKS</sequence>
<dbReference type="AlphaFoldDB" id="A0A9P8DD16"/>
<organism evidence="1 2">
    <name type="scientific">Fusarium musae</name>
    <dbReference type="NCBI Taxonomy" id="1042133"/>
    <lineage>
        <taxon>Eukaryota</taxon>
        <taxon>Fungi</taxon>
        <taxon>Dikarya</taxon>
        <taxon>Ascomycota</taxon>
        <taxon>Pezizomycotina</taxon>
        <taxon>Sordariomycetes</taxon>
        <taxon>Hypocreomycetidae</taxon>
        <taxon>Hypocreales</taxon>
        <taxon>Nectriaceae</taxon>
        <taxon>Fusarium</taxon>
    </lineage>
</organism>
<evidence type="ECO:0000313" key="1">
    <source>
        <dbReference type="EMBL" id="KAG9499542.1"/>
    </source>
</evidence>
<dbReference type="EMBL" id="JAHBCI010000006">
    <property type="protein sequence ID" value="KAG9499542.1"/>
    <property type="molecule type" value="Genomic_DNA"/>
</dbReference>
<gene>
    <name evidence="1" type="ORF">J7337_007998</name>
</gene>
<dbReference type="RefSeq" id="XP_044678542.1">
    <property type="nucleotide sequence ID" value="XM_044825625.1"/>
</dbReference>
<dbReference type="Proteomes" id="UP000827133">
    <property type="component" value="Unassembled WGS sequence"/>
</dbReference>
<keyword evidence="2" id="KW-1185">Reference proteome</keyword>
<protein>
    <submittedName>
        <fullName evidence="1">Uncharacterized protein</fullName>
    </submittedName>
</protein>
<dbReference type="GeneID" id="68315854"/>
<reference evidence="1" key="1">
    <citation type="journal article" date="2021" name="Mol. Plant Microbe Interact.">
        <title>Telomere to telomere genome assembly of Fusarium musae F31, causal agent of crown rot disease of banana.</title>
        <authorList>
            <person name="Degradi L."/>
            <person name="Tava V."/>
            <person name="Kunova A."/>
            <person name="Cortesi P."/>
            <person name="Saracchi M."/>
            <person name="Pasquali M."/>
        </authorList>
    </citation>
    <scope>NUCLEOTIDE SEQUENCE</scope>
    <source>
        <strain evidence="1">F31</strain>
    </source>
</reference>
<proteinExistence type="predicted"/>
<evidence type="ECO:0000313" key="2">
    <source>
        <dbReference type="Proteomes" id="UP000827133"/>
    </source>
</evidence>
<name>A0A9P8DD16_9HYPO</name>
<dbReference type="KEGG" id="fmu:J7337_007998"/>
<comment type="caution">
    <text evidence="1">The sequence shown here is derived from an EMBL/GenBank/DDBJ whole genome shotgun (WGS) entry which is preliminary data.</text>
</comment>
<accession>A0A9P8DD16</accession>